<keyword evidence="5 13" id="KW-0328">Glycosyltransferase</keyword>
<comment type="caution">
    <text evidence="14">The sequence shown here is derived from an EMBL/GenBank/DDBJ whole genome shotgun (WGS) entry which is preliminary data.</text>
</comment>
<dbReference type="EMBL" id="AMZH03002493">
    <property type="protein sequence ID" value="RRT75383.1"/>
    <property type="molecule type" value="Genomic_DNA"/>
</dbReference>
<reference evidence="14 15" key="1">
    <citation type="journal article" date="2014" name="Agronomy (Basel)">
        <title>A Draft Genome Sequence for Ensete ventricosum, the Drought-Tolerant Tree Against Hunger.</title>
        <authorList>
            <person name="Harrison J."/>
            <person name="Moore K.A."/>
            <person name="Paszkiewicz K."/>
            <person name="Jones T."/>
            <person name="Grant M."/>
            <person name="Ambacheew D."/>
            <person name="Muzemil S."/>
            <person name="Studholme D.J."/>
        </authorList>
    </citation>
    <scope>NUCLEOTIDE SEQUENCE [LARGE SCALE GENOMIC DNA]</scope>
</reference>
<protein>
    <recommendedName>
        <fullName evidence="13">Hexosyltransferase</fullName>
        <ecNumber evidence="13">2.4.1.-</ecNumber>
    </recommendedName>
</protein>
<evidence type="ECO:0000256" key="8">
    <source>
        <dbReference type="ARBA" id="ARBA00022968"/>
    </source>
</evidence>
<keyword evidence="10 13" id="KW-0333">Golgi apparatus</keyword>
<evidence type="ECO:0000313" key="14">
    <source>
        <dbReference type="EMBL" id="RRT75383.1"/>
    </source>
</evidence>
<evidence type="ECO:0000256" key="1">
    <source>
        <dbReference type="ARBA" id="ARBA00001936"/>
    </source>
</evidence>
<keyword evidence="8 13" id="KW-0735">Signal-anchor</keyword>
<comment type="pathway">
    <text evidence="3">Protein modification; protein glycosylation.</text>
</comment>
<dbReference type="Proteomes" id="UP000287651">
    <property type="component" value="Unassembled WGS sequence"/>
</dbReference>
<evidence type="ECO:0000256" key="5">
    <source>
        <dbReference type="ARBA" id="ARBA00022676"/>
    </source>
</evidence>
<dbReference type="AlphaFoldDB" id="A0A427AGK3"/>
<evidence type="ECO:0000256" key="9">
    <source>
        <dbReference type="ARBA" id="ARBA00022989"/>
    </source>
</evidence>
<organism evidence="14 15">
    <name type="scientific">Ensete ventricosum</name>
    <name type="common">Abyssinian banana</name>
    <name type="synonym">Musa ensete</name>
    <dbReference type="NCBI Taxonomy" id="4639"/>
    <lineage>
        <taxon>Eukaryota</taxon>
        <taxon>Viridiplantae</taxon>
        <taxon>Streptophyta</taxon>
        <taxon>Embryophyta</taxon>
        <taxon>Tracheophyta</taxon>
        <taxon>Spermatophyta</taxon>
        <taxon>Magnoliopsida</taxon>
        <taxon>Liliopsida</taxon>
        <taxon>Zingiberales</taxon>
        <taxon>Musaceae</taxon>
        <taxon>Ensete</taxon>
    </lineage>
</organism>
<evidence type="ECO:0000256" key="10">
    <source>
        <dbReference type="ARBA" id="ARBA00023034"/>
    </source>
</evidence>
<dbReference type="FunFam" id="3.90.550.50:FF:000027">
    <property type="entry name" value="Hexosyltransferase"/>
    <property type="match status" value="1"/>
</dbReference>
<evidence type="ECO:0000256" key="7">
    <source>
        <dbReference type="ARBA" id="ARBA00022692"/>
    </source>
</evidence>
<evidence type="ECO:0000256" key="3">
    <source>
        <dbReference type="ARBA" id="ARBA00004922"/>
    </source>
</evidence>
<evidence type="ECO:0000256" key="12">
    <source>
        <dbReference type="ARBA" id="ARBA00023211"/>
    </source>
</evidence>
<proteinExistence type="inferred from homology"/>
<keyword evidence="11 13" id="KW-0472">Membrane</keyword>
<evidence type="ECO:0000256" key="11">
    <source>
        <dbReference type="ARBA" id="ARBA00023136"/>
    </source>
</evidence>
<name>A0A427AGK3_ENSVE</name>
<comment type="similarity">
    <text evidence="4 13">Belongs to the glycosyltransferase 31 family.</text>
</comment>
<evidence type="ECO:0000313" key="15">
    <source>
        <dbReference type="Proteomes" id="UP000287651"/>
    </source>
</evidence>
<keyword evidence="6" id="KW-0808">Transferase</keyword>
<dbReference type="UniPathway" id="UPA00378"/>
<dbReference type="PANTHER" id="PTHR11214:SF363">
    <property type="entry name" value="HEXOSYLTRANSFERASE"/>
    <property type="match status" value="1"/>
</dbReference>
<evidence type="ECO:0000256" key="6">
    <source>
        <dbReference type="ARBA" id="ARBA00022679"/>
    </source>
</evidence>
<dbReference type="GO" id="GO:0000139">
    <property type="term" value="C:Golgi membrane"/>
    <property type="evidence" value="ECO:0007669"/>
    <property type="project" value="UniProtKB-SubCell"/>
</dbReference>
<dbReference type="EC" id="2.4.1.-" evidence="13"/>
<dbReference type="Gene3D" id="3.90.550.50">
    <property type="match status" value="1"/>
</dbReference>
<keyword evidence="9 13" id="KW-1133">Transmembrane helix</keyword>
<feature type="transmembrane region" description="Helical" evidence="13">
    <location>
        <begin position="74"/>
        <end position="94"/>
    </location>
</feature>
<dbReference type="Pfam" id="PF01762">
    <property type="entry name" value="Galactosyl_T"/>
    <property type="match status" value="1"/>
</dbReference>
<sequence length="378" mass="43277">MLNSSPSHSPMHRHVLVDRSCDPVELKNHVGMAHLQVISETLMGLTTIRLLNCCHISGLAGKAMKKPSSHSSPSTVPFILLSAALVALIFFVVYPNEFRLQSVVTSRCGSRRPSSVATFIEPVTPKPDFRLLMGILSLPDSYERRHLMRNVYALQSNVSNAQIDVRFVFCNLTKEEQRVLVAMEIVIYDDIIILDCGENMDHGKTYAYFSSLPKMLEGSNGGDRPYDYVMKVDDDTYFRLHNLAESLRKMPREDVYYGLINPCWIPQSKTNYMTGMGYLLSWDLVEWIATSELPRKHQVGPEDFQTGLWMREGGRGKKFNMEPAMYDYMEEPRTCHRHEFIPDTIAVHKLKSHLRWARVLNYFNVTAGLKPSKLYHIP</sequence>
<dbReference type="InterPro" id="IPR002659">
    <property type="entry name" value="Glyco_trans_31"/>
</dbReference>
<comment type="subcellular location">
    <subcellularLocation>
        <location evidence="2 13">Golgi apparatus membrane</location>
        <topology evidence="2 13">Single-pass type II membrane protein</topology>
    </subcellularLocation>
</comment>
<gene>
    <name evidence="14" type="ORF">B296_00009504</name>
</gene>
<comment type="cofactor">
    <cofactor evidence="1 13">
        <name>Mn(2+)</name>
        <dbReference type="ChEBI" id="CHEBI:29035"/>
    </cofactor>
</comment>
<evidence type="ECO:0000256" key="4">
    <source>
        <dbReference type="ARBA" id="ARBA00008661"/>
    </source>
</evidence>
<dbReference type="PANTHER" id="PTHR11214">
    <property type="entry name" value="BETA-1,3-N-ACETYLGLUCOSAMINYLTRANSFERASE"/>
    <property type="match status" value="1"/>
</dbReference>
<evidence type="ECO:0000256" key="13">
    <source>
        <dbReference type="RuleBase" id="RU363063"/>
    </source>
</evidence>
<accession>A0A427AGK3</accession>
<evidence type="ECO:0000256" key="2">
    <source>
        <dbReference type="ARBA" id="ARBA00004323"/>
    </source>
</evidence>
<keyword evidence="7 13" id="KW-0812">Transmembrane</keyword>
<dbReference type="GO" id="GO:0016758">
    <property type="term" value="F:hexosyltransferase activity"/>
    <property type="evidence" value="ECO:0007669"/>
    <property type="project" value="InterPro"/>
</dbReference>
<keyword evidence="12 13" id="KW-0464">Manganese</keyword>